<feature type="transmembrane region" description="Helical" evidence="10">
    <location>
        <begin position="106"/>
        <end position="131"/>
    </location>
</feature>
<proteinExistence type="predicted"/>
<dbReference type="AlphaFoldDB" id="A0A6N6N0Z7"/>
<dbReference type="CDD" id="cd13137">
    <property type="entry name" value="MATE_NorM_like"/>
    <property type="match status" value="1"/>
</dbReference>
<evidence type="ECO:0000256" key="6">
    <source>
        <dbReference type="ARBA" id="ARBA00022989"/>
    </source>
</evidence>
<evidence type="ECO:0000256" key="8">
    <source>
        <dbReference type="ARBA" id="ARBA00023136"/>
    </source>
</evidence>
<dbReference type="PANTHER" id="PTHR43298">
    <property type="entry name" value="MULTIDRUG RESISTANCE PROTEIN NORM-RELATED"/>
    <property type="match status" value="1"/>
</dbReference>
<dbReference type="PIRSF" id="PIRSF006603">
    <property type="entry name" value="DinF"/>
    <property type="match status" value="1"/>
</dbReference>
<dbReference type="GO" id="GO:0005886">
    <property type="term" value="C:plasma membrane"/>
    <property type="evidence" value="ECO:0007669"/>
    <property type="project" value="UniProtKB-SubCell"/>
</dbReference>
<evidence type="ECO:0000256" key="10">
    <source>
        <dbReference type="SAM" id="Phobius"/>
    </source>
</evidence>
<keyword evidence="12" id="KW-1185">Reference proteome</keyword>
<feature type="transmembrane region" description="Helical" evidence="10">
    <location>
        <begin position="185"/>
        <end position="205"/>
    </location>
</feature>
<evidence type="ECO:0000313" key="12">
    <source>
        <dbReference type="Proteomes" id="UP000438699"/>
    </source>
</evidence>
<dbReference type="OrthoDB" id="9776324at2"/>
<feature type="transmembrane region" description="Helical" evidence="10">
    <location>
        <begin position="306"/>
        <end position="327"/>
    </location>
</feature>
<keyword evidence="8 10" id="KW-0472">Membrane</keyword>
<feature type="transmembrane region" description="Helical" evidence="10">
    <location>
        <begin position="217"/>
        <end position="236"/>
    </location>
</feature>
<evidence type="ECO:0000256" key="1">
    <source>
        <dbReference type="ARBA" id="ARBA00004651"/>
    </source>
</evidence>
<feature type="transmembrane region" description="Helical" evidence="10">
    <location>
        <begin position="339"/>
        <end position="360"/>
    </location>
</feature>
<keyword evidence="6 10" id="KW-1133">Transmembrane helix</keyword>
<keyword evidence="7" id="KW-0406">Ion transport</keyword>
<sequence>MPIISFAVQPFFKREKMPSDFAAQMAQSPYRTIWKLTWPQILMMVFHFFIGVADVWVAGKISREVQASLGIITQSLFFMLVVAVALANGAVAAISQSEGAGLHKRVQRYIGLCVLLGLLMGTLFMFLCLPIKDLLLTALQVPAEMRSVTDYFFQVYLYVLPPYFMLIITNAVFRARKRVMQPLYCMVIVTTANTYLDLGLGLGWFGLPEIGFKGLAWATFGSVTAGAVFNLIVLFMRGDLGKGTLAPWRWIKKAMPYVVRVSWPAGLFQIVWHSGYLVLYAITASLPQGRIDALAGMAIGLRIESFLFLPAFAFNMTASILTGHYLGARQADEARRFGLRILGIGEIFIILFAMVLWQFMQPAVDIFTLDPAVGAQAMDYLWWNVLAIPFTLASMILAGALNGAGATLWNMLIMGGATWFLRLPLAYMLGHEVMMVSTGIWIAMLCSQVVQSSTLLYVFKFRNWPKFAMFKDRNARITPNGA</sequence>
<dbReference type="InterPro" id="IPR048279">
    <property type="entry name" value="MdtK-like"/>
</dbReference>
<evidence type="ECO:0000256" key="9">
    <source>
        <dbReference type="ARBA" id="ARBA00031636"/>
    </source>
</evidence>
<reference evidence="11 12" key="1">
    <citation type="journal article" date="2017" name="Int. J. Syst. Evol. Microbiol.">
        <title>Desulfovibrio senegalensis sp. nov., a mesophilic sulfate reducer isolated from marine sediment.</title>
        <authorList>
            <person name="Thioye A."/>
            <person name="Gam Z.B.A."/>
            <person name="Mbengue M."/>
            <person name="Cayol J.L."/>
            <person name="Joseph-Bartoli M."/>
            <person name="Toure-Kane C."/>
            <person name="Labat M."/>
        </authorList>
    </citation>
    <scope>NUCLEOTIDE SEQUENCE [LARGE SCALE GENOMIC DNA]</scope>
    <source>
        <strain evidence="11 12">DSM 101509</strain>
    </source>
</reference>
<feature type="transmembrane region" description="Helical" evidence="10">
    <location>
        <begin position="41"/>
        <end position="59"/>
    </location>
</feature>
<feature type="transmembrane region" description="Helical" evidence="10">
    <location>
        <begin position="257"/>
        <end position="286"/>
    </location>
</feature>
<comment type="subcellular location">
    <subcellularLocation>
        <location evidence="1">Cell membrane</location>
        <topology evidence="1">Multi-pass membrane protein</topology>
    </subcellularLocation>
</comment>
<accession>A0A6N6N0Z7</accession>
<feature type="transmembrane region" description="Helical" evidence="10">
    <location>
        <begin position="380"/>
        <end position="401"/>
    </location>
</feature>
<keyword evidence="3" id="KW-0050">Antiport</keyword>
<feature type="transmembrane region" description="Helical" evidence="10">
    <location>
        <begin position="71"/>
        <end position="94"/>
    </location>
</feature>
<gene>
    <name evidence="11" type="ORF">F8A88_12080</name>
</gene>
<dbReference type="InterPro" id="IPR050222">
    <property type="entry name" value="MATE_MdtK"/>
</dbReference>
<keyword evidence="4" id="KW-1003">Cell membrane</keyword>
<dbReference type="GO" id="GO:0042910">
    <property type="term" value="F:xenobiotic transmembrane transporter activity"/>
    <property type="evidence" value="ECO:0007669"/>
    <property type="project" value="InterPro"/>
</dbReference>
<name>A0A6N6N0Z7_9BACT</name>
<dbReference type="GO" id="GO:0015297">
    <property type="term" value="F:antiporter activity"/>
    <property type="evidence" value="ECO:0007669"/>
    <property type="project" value="UniProtKB-KW"/>
</dbReference>
<feature type="transmembrane region" description="Helical" evidence="10">
    <location>
        <begin position="408"/>
        <end position="427"/>
    </location>
</feature>
<evidence type="ECO:0000256" key="3">
    <source>
        <dbReference type="ARBA" id="ARBA00022449"/>
    </source>
</evidence>
<dbReference type="Proteomes" id="UP000438699">
    <property type="component" value="Unassembled WGS sequence"/>
</dbReference>
<protein>
    <recommendedName>
        <fullName evidence="9">Multidrug-efflux transporter</fullName>
    </recommendedName>
</protein>
<dbReference type="EMBL" id="WAIE01000005">
    <property type="protein sequence ID" value="KAB1441164.1"/>
    <property type="molecule type" value="Genomic_DNA"/>
</dbReference>
<feature type="transmembrane region" description="Helical" evidence="10">
    <location>
        <begin position="151"/>
        <end position="173"/>
    </location>
</feature>
<evidence type="ECO:0000256" key="4">
    <source>
        <dbReference type="ARBA" id="ARBA00022475"/>
    </source>
</evidence>
<keyword evidence="5 10" id="KW-0812">Transmembrane</keyword>
<comment type="caution">
    <text evidence="11">The sequence shown here is derived from an EMBL/GenBank/DDBJ whole genome shotgun (WGS) entry which is preliminary data.</text>
</comment>
<evidence type="ECO:0000256" key="2">
    <source>
        <dbReference type="ARBA" id="ARBA00022448"/>
    </source>
</evidence>
<dbReference type="RefSeq" id="WP_151151419.1">
    <property type="nucleotide sequence ID" value="NZ_WAIE01000005.1"/>
</dbReference>
<dbReference type="Pfam" id="PF01554">
    <property type="entry name" value="MatE"/>
    <property type="match status" value="2"/>
</dbReference>
<dbReference type="NCBIfam" id="TIGR00797">
    <property type="entry name" value="matE"/>
    <property type="match status" value="1"/>
</dbReference>
<feature type="transmembrane region" description="Helical" evidence="10">
    <location>
        <begin position="439"/>
        <end position="459"/>
    </location>
</feature>
<evidence type="ECO:0000256" key="7">
    <source>
        <dbReference type="ARBA" id="ARBA00023065"/>
    </source>
</evidence>
<evidence type="ECO:0000256" key="5">
    <source>
        <dbReference type="ARBA" id="ARBA00022692"/>
    </source>
</evidence>
<keyword evidence="2" id="KW-0813">Transport</keyword>
<dbReference type="InterPro" id="IPR002528">
    <property type="entry name" value="MATE_fam"/>
</dbReference>
<dbReference type="PANTHER" id="PTHR43298:SF2">
    <property type="entry name" value="FMN_FAD EXPORTER YEEO-RELATED"/>
    <property type="match status" value="1"/>
</dbReference>
<evidence type="ECO:0000313" key="11">
    <source>
        <dbReference type="EMBL" id="KAB1441164.1"/>
    </source>
</evidence>
<dbReference type="GO" id="GO:0006811">
    <property type="term" value="P:monoatomic ion transport"/>
    <property type="evidence" value="ECO:0007669"/>
    <property type="project" value="UniProtKB-KW"/>
</dbReference>
<organism evidence="11 12">
    <name type="scientific">Pseudodesulfovibrio senegalensis</name>
    <dbReference type="NCBI Taxonomy" id="1721087"/>
    <lineage>
        <taxon>Bacteria</taxon>
        <taxon>Pseudomonadati</taxon>
        <taxon>Thermodesulfobacteriota</taxon>
        <taxon>Desulfovibrionia</taxon>
        <taxon>Desulfovibrionales</taxon>
        <taxon>Desulfovibrionaceae</taxon>
    </lineage>
</organism>